<dbReference type="Proteomes" id="UP001151760">
    <property type="component" value="Unassembled WGS sequence"/>
</dbReference>
<evidence type="ECO:0000313" key="1">
    <source>
        <dbReference type="EMBL" id="GJS99255.1"/>
    </source>
</evidence>
<proteinExistence type="predicted"/>
<comment type="caution">
    <text evidence="1">The sequence shown here is derived from an EMBL/GenBank/DDBJ whole genome shotgun (WGS) entry which is preliminary data.</text>
</comment>
<name>A0ABQ5A9E3_9ASTR</name>
<gene>
    <name evidence="1" type="ORF">Tco_0820425</name>
</gene>
<reference evidence="1" key="1">
    <citation type="journal article" date="2022" name="Int. J. Mol. Sci.">
        <title>Draft Genome of Tanacetum Coccineum: Genomic Comparison of Closely Related Tanacetum-Family Plants.</title>
        <authorList>
            <person name="Yamashiro T."/>
            <person name="Shiraishi A."/>
            <person name="Nakayama K."/>
            <person name="Satake H."/>
        </authorList>
    </citation>
    <scope>NUCLEOTIDE SEQUENCE</scope>
</reference>
<reference evidence="1" key="2">
    <citation type="submission" date="2022-01" db="EMBL/GenBank/DDBJ databases">
        <authorList>
            <person name="Yamashiro T."/>
            <person name="Shiraishi A."/>
            <person name="Satake H."/>
            <person name="Nakayama K."/>
        </authorList>
    </citation>
    <scope>NUCLEOTIDE SEQUENCE</scope>
</reference>
<accession>A0ABQ5A9E3</accession>
<dbReference type="EMBL" id="BQNB010012105">
    <property type="protein sequence ID" value="GJS99255.1"/>
    <property type="molecule type" value="Genomic_DNA"/>
</dbReference>
<evidence type="ECO:0000313" key="2">
    <source>
        <dbReference type="Proteomes" id="UP001151760"/>
    </source>
</evidence>
<protein>
    <submittedName>
        <fullName evidence="1">Uncharacterized protein</fullName>
    </submittedName>
</protein>
<keyword evidence="2" id="KW-1185">Reference proteome</keyword>
<sequence length="111" mass="13369">MSRWQCNRELSALRRSDTENRQEILLKMNLPDHRIKLWWKWRYLVPVESIHSPMLTLNVFNQRHHDNQKTYNTASATLISNVMIKKSVSMPVRKSQRHMKVMLPNKDDQEI</sequence>
<organism evidence="1 2">
    <name type="scientific">Tanacetum coccineum</name>
    <dbReference type="NCBI Taxonomy" id="301880"/>
    <lineage>
        <taxon>Eukaryota</taxon>
        <taxon>Viridiplantae</taxon>
        <taxon>Streptophyta</taxon>
        <taxon>Embryophyta</taxon>
        <taxon>Tracheophyta</taxon>
        <taxon>Spermatophyta</taxon>
        <taxon>Magnoliopsida</taxon>
        <taxon>eudicotyledons</taxon>
        <taxon>Gunneridae</taxon>
        <taxon>Pentapetalae</taxon>
        <taxon>asterids</taxon>
        <taxon>campanulids</taxon>
        <taxon>Asterales</taxon>
        <taxon>Asteraceae</taxon>
        <taxon>Asteroideae</taxon>
        <taxon>Anthemideae</taxon>
        <taxon>Anthemidinae</taxon>
        <taxon>Tanacetum</taxon>
    </lineage>
</organism>